<dbReference type="EMBL" id="JAXIVS010000022">
    <property type="protein sequence ID" value="MDY7232651.1"/>
    <property type="molecule type" value="Genomic_DNA"/>
</dbReference>
<keyword evidence="2" id="KW-1185">Reference proteome</keyword>
<comment type="caution">
    <text evidence="1">The sequence shown here is derived from an EMBL/GenBank/DDBJ whole genome shotgun (WGS) entry which is preliminary data.</text>
</comment>
<gene>
    <name evidence="1" type="ORF">SYV04_40070</name>
</gene>
<dbReference type="RefSeq" id="WP_321551365.1">
    <property type="nucleotide sequence ID" value="NZ_JAXIVS010000022.1"/>
</dbReference>
<protein>
    <submittedName>
        <fullName evidence="1">Uncharacterized protein</fullName>
    </submittedName>
</protein>
<dbReference type="Proteomes" id="UP001291309">
    <property type="component" value="Unassembled WGS sequence"/>
</dbReference>
<accession>A0ABU5HHD9</accession>
<proteinExistence type="predicted"/>
<sequence length="143" mass="16012">MDGPSQSVATFLTALQDARTQLTTHRNAFARHGLRVETYFVLGGRPFTVLENETQRVFSGTISLGLLVTGANRREYQLGVDLMWDEQQWTLQTEAWVEAETEGMNFLRGLPERTADTLPQCLEHLRAAIEDLSTFADLVPVSA</sequence>
<evidence type="ECO:0000313" key="2">
    <source>
        <dbReference type="Proteomes" id="UP001291309"/>
    </source>
</evidence>
<reference evidence="1 2" key="1">
    <citation type="submission" date="2023-12" db="EMBL/GenBank/DDBJ databases">
        <title>the genome sequence of Hyalangium sp. s54d21.</title>
        <authorList>
            <person name="Zhang X."/>
        </authorList>
    </citation>
    <scope>NUCLEOTIDE SEQUENCE [LARGE SCALE GENOMIC DNA]</scope>
    <source>
        <strain evidence="2">s54d21</strain>
    </source>
</reference>
<name>A0ABU5HHD9_9BACT</name>
<organism evidence="1 2">
    <name type="scientific">Hyalangium rubrum</name>
    <dbReference type="NCBI Taxonomy" id="3103134"/>
    <lineage>
        <taxon>Bacteria</taxon>
        <taxon>Pseudomonadati</taxon>
        <taxon>Myxococcota</taxon>
        <taxon>Myxococcia</taxon>
        <taxon>Myxococcales</taxon>
        <taxon>Cystobacterineae</taxon>
        <taxon>Archangiaceae</taxon>
        <taxon>Hyalangium</taxon>
    </lineage>
</organism>
<evidence type="ECO:0000313" key="1">
    <source>
        <dbReference type="EMBL" id="MDY7232651.1"/>
    </source>
</evidence>